<feature type="transmembrane region" description="Helical" evidence="1">
    <location>
        <begin position="360"/>
        <end position="380"/>
    </location>
</feature>
<sequence length="410" mass="44271">MTRDGIDAATTTSPSPPRAIAPDLARGLMLLLIALANAPWFLYGAETSMVNAHRTGATGLDAVWQTVAIVAVDGRSYPLFAFLFGYGMWQLYTRQQLTGGDERGARRLLQLRHLWLIVFGAVHAALLWYGDVLGAYGLIGLVVVWLFLRRRDKTLIVWSIVLTALLALMAGFAVIGGIMIPPEYAELTEFPLPQLAGVEPYVASILPRLQFWLPLVLGQGLLGLVVPVAVLLAIVCARRRILESPEQHRRLLTGTAAIGIPVGWIGAIPSVLVQLGVWDVPDWTPTMLHAFTGLFGALGYAAVFALIAERVARAGARGGLTRGLRAVGKRSLSCYLLQSLLFAPVLSAWGFGLGGLLSEWQVALVAVAVWLLSLGFALALERTGRRGPAEWLLRALVYRGRRSSATPVSG</sequence>
<feature type="transmembrane region" description="Helical" evidence="1">
    <location>
        <begin position="256"/>
        <end position="278"/>
    </location>
</feature>
<dbReference type="Proteomes" id="UP000657592">
    <property type="component" value="Unassembled WGS sequence"/>
</dbReference>
<feature type="transmembrane region" description="Helical" evidence="1">
    <location>
        <begin position="211"/>
        <end position="235"/>
    </location>
</feature>
<feature type="transmembrane region" description="Helical" evidence="1">
    <location>
        <begin position="109"/>
        <end position="126"/>
    </location>
</feature>
<evidence type="ECO:0000259" key="2">
    <source>
        <dbReference type="Pfam" id="PF04235"/>
    </source>
</evidence>
<feature type="transmembrane region" description="Helical" evidence="1">
    <location>
        <begin position="155"/>
        <end position="180"/>
    </location>
</feature>
<dbReference type="InterPro" id="IPR007349">
    <property type="entry name" value="DUF418"/>
</dbReference>
<keyword evidence="1" id="KW-0472">Membrane</keyword>
<keyword evidence="4" id="KW-1185">Reference proteome</keyword>
<feature type="transmembrane region" description="Helical" evidence="1">
    <location>
        <begin position="24"/>
        <end position="43"/>
    </location>
</feature>
<feature type="transmembrane region" description="Helical" evidence="1">
    <location>
        <begin position="132"/>
        <end position="148"/>
    </location>
</feature>
<comment type="caution">
    <text evidence="3">The sequence shown here is derived from an EMBL/GenBank/DDBJ whole genome shotgun (WGS) entry which is preliminary data.</text>
</comment>
<evidence type="ECO:0000313" key="3">
    <source>
        <dbReference type="EMBL" id="GGH35950.1"/>
    </source>
</evidence>
<dbReference type="RefSeq" id="WP_188754626.1">
    <property type="nucleotide sequence ID" value="NZ_BMJY01000001.1"/>
</dbReference>
<feature type="transmembrane region" description="Helical" evidence="1">
    <location>
        <begin position="290"/>
        <end position="311"/>
    </location>
</feature>
<dbReference type="AlphaFoldDB" id="A0A917MMN0"/>
<reference evidence="3" key="1">
    <citation type="journal article" date="2014" name="Int. J. Syst. Evol. Microbiol.">
        <title>Complete genome sequence of Corynebacterium casei LMG S-19264T (=DSM 44701T), isolated from a smear-ripened cheese.</title>
        <authorList>
            <consortium name="US DOE Joint Genome Institute (JGI-PGF)"/>
            <person name="Walter F."/>
            <person name="Albersmeier A."/>
            <person name="Kalinowski J."/>
            <person name="Ruckert C."/>
        </authorList>
    </citation>
    <scope>NUCLEOTIDE SEQUENCE</scope>
    <source>
        <strain evidence="3">CGMCC 1.15794</strain>
    </source>
</reference>
<dbReference type="PANTHER" id="PTHR30590">
    <property type="entry name" value="INNER MEMBRANE PROTEIN"/>
    <property type="match status" value="1"/>
</dbReference>
<feature type="transmembrane region" description="Helical" evidence="1">
    <location>
        <begin position="332"/>
        <end position="354"/>
    </location>
</feature>
<keyword evidence="1" id="KW-0812">Transmembrane</keyword>
<dbReference type="Pfam" id="PF04235">
    <property type="entry name" value="DUF418"/>
    <property type="match status" value="1"/>
</dbReference>
<evidence type="ECO:0000256" key="1">
    <source>
        <dbReference type="SAM" id="Phobius"/>
    </source>
</evidence>
<proteinExistence type="predicted"/>
<gene>
    <name evidence="3" type="ORF">GCM10010921_04780</name>
</gene>
<accession>A0A917MMN0</accession>
<evidence type="ECO:0000313" key="4">
    <source>
        <dbReference type="Proteomes" id="UP000657592"/>
    </source>
</evidence>
<keyword evidence="1" id="KW-1133">Transmembrane helix</keyword>
<feature type="domain" description="DUF418" evidence="2">
    <location>
        <begin position="237"/>
        <end position="399"/>
    </location>
</feature>
<dbReference type="EMBL" id="BMJY01000001">
    <property type="protein sequence ID" value="GGH35950.1"/>
    <property type="molecule type" value="Genomic_DNA"/>
</dbReference>
<feature type="transmembrane region" description="Helical" evidence="1">
    <location>
        <begin position="63"/>
        <end position="89"/>
    </location>
</feature>
<reference evidence="3" key="2">
    <citation type="submission" date="2020-09" db="EMBL/GenBank/DDBJ databases">
        <authorList>
            <person name="Sun Q."/>
            <person name="Zhou Y."/>
        </authorList>
    </citation>
    <scope>NUCLEOTIDE SEQUENCE</scope>
    <source>
        <strain evidence="3">CGMCC 1.15794</strain>
    </source>
</reference>
<dbReference type="PANTHER" id="PTHR30590:SF2">
    <property type="entry name" value="INNER MEMBRANE PROTEIN"/>
    <property type="match status" value="1"/>
</dbReference>
<organism evidence="3 4">
    <name type="scientific">Microbacterium album</name>
    <dbReference type="NCBI Taxonomy" id="2053191"/>
    <lineage>
        <taxon>Bacteria</taxon>
        <taxon>Bacillati</taxon>
        <taxon>Actinomycetota</taxon>
        <taxon>Actinomycetes</taxon>
        <taxon>Micrococcales</taxon>
        <taxon>Microbacteriaceae</taxon>
        <taxon>Microbacterium</taxon>
    </lineage>
</organism>
<protein>
    <recommendedName>
        <fullName evidence="2">DUF418 domain-containing protein</fullName>
    </recommendedName>
</protein>
<dbReference type="InterPro" id="IPR052529">
    <property type="entry name" value="Bact_Transport_Assoc"/>
</dbReference>
<name>A0A917MMN0_9MICO</name>